<dbReference type="InterPro" id="IPR045864">
    <property type="entry name" value="aa-tRNA-synth_II/BPL/LPL"/>
</dbReference>
<dbReference type="EC" id="6.1.1.15" evidence="1"/>
<evidence type="ECO:0000259" key="10">
    <source>
        <dbReference type="PROSITE" id="PS50862"/>
    </source>
</evidence>
<dbReference type="eggNOG" id="KOG4163">
    <property type="taxonomic scope" value="Eukaryota"/>
</dbReference>
<dbReference type="SUPFAM" id="SSF52954">
    <property type="entry name" value="Class II aaRS ABD-related"/>
    <property type="match status" value="1"/>
</dbReference>
<evidence type="ECO:0000313" key="12">
    <source>
        <dbReference type="Proteomes" id="UP000019763"/>
    </source>
</evidence>
<feature type="domain" description="Aminoacyl-transfer RNA synthetases class-II family profile" evidence="10">
    <location>
        <begin position="96"/>
        <end position="336"/>
    </location>
</feature>
<keyword evidence="6" id="KW-0030">Aminoacyl-tRNA synthetase</keyword>
<dbReference type="PRINTS" id="PR01046">
    <property type="entry name" value="TRNASYNTHPRO"/>
</dbReference>
<dbReference type="Gene3D" id="3.30.930.10">
    <property type="entry name" value="Bira Bifunctional Protein, Domain 2"/>
    <property type="match status" value="1"/>
</dbReference>
<dbReference type="AlphaFoldDB" id="A0A023B5T4"/>
<dbReference type="RefSeq" id="XP_011130710.1">
    <property type="nucleotide sequence ID" value="XM_011132408.1"/>
</dbReference>
<dbReference type="PROSITE" id="PS50862">
    <property type="entry name" value="AA_TRNA_LIGASE_II"/>
    <property type="match status" value="1"/>
</dbReference>
<dbReference type="CDD" id="cd00778">
    <property type="entry name" value="ProRS_core_arch_euk"/>
    <property type="match status" value="1"/>
</dbReference>
<feature type="region of interest" description="Disordered" evidence="9">
    <location>
        <begin position="1"/>
        <end position="52"/>
    </location>
</feature>
<dbReference type="InterPro" id="IPR017449">
    <property type="entry name" value="Pro-tRNA_synth_II"/>
</dbReference>
<gene>
    <name evidence="11" type="ORF">GNI_087500</name>
</gene>
<evidence type="ECO:0000256" key="7">
    <source>
        <dbReference type="ARBA" id="ARBA00029731"/>
    </source>
</evidence>
<sequence>MEKETDARHMTTTSAEEKSGSPQSQGKQKKPKAEKPKAEKSKAEKPKGAASGTAQLGITVDKLENFPQWYTEVITKAELIEYYDVSGCYILRPWIYNVWECVQGYLNNVYRVNGVKNSYFPMFVTKSKLEAEEDHVEGFSAEVAWVTKSGSSDLPEPIAIRPTSETIMYPAFQKWIRSHRDLPLKLNQWCPVVRWEFSHPTPFIRTREFLWQEGHTAHATGEEADAFAKAMLYAYQQVYRNVYAIPVIPGQKSEMEKFAGGFKTYTTEVYVGCNGRSIQAATSHNLGQNFAKIFGVEYEDDTKTRHHVHQTSFGLSTRSIGAMIMVHGDKKGLVLPPRCAPVHVVVVPIVKKDMDVTVLYETCRRLTNEISLQYLEYEEPELCHTNLVDQKQVDLLSKAQKLSKLPITVEFDDRECYNPGWKYNHWEVKGVPLRLEVGPRDIEQGTCRLVRRCDGQKFDIQQTDAAFKVVEELNHAHTIMFNAAKNTQDQNIQRIQTYDQVMPALDKKQLVLAPWCQRTECEKDVKTKTGKTTVTDQTTAASGLSGSMKTLCMPFEQPHLEPDTSCFNCNEKATIYCLWGRSY</sequence>
<evidence type="ECO:0000256" key="1">
    <source>
        <dbReference type="ARBA" id="ARBA00012831"/>
    </source>
</evidence>
<keyword evidence="12" id="KW-1185">Reference proteome</keyword>
<keyword evidence="3" id="KW-0547">Nucleotide-binding</keyword>
<accession>A0A023B5T4</accession>
<evidence type="ECO:0000256" key="8">
    <source>
        <dbReference type="ARBA" id="ARBA00047671"/>
    </source>
</evidence>
<dbReference type="SUPFAM" id="SSF64586">
    <property type="entry name" value="C-terminal domain of ProRS"/>
    <property type="match status" value="1"/>
</dbReference>
<dbReference type="InterPro" id="IPR036621">
    <property type="entry name" value="Anticodon-bd_dom_sf"/>
</dbReference>
<dbReference type="Pfam" id="PF00587">
    <property type="entry name" value="tRNA-synt_2b"/>
    <property type="match status" value="1"/>
</dbReference>
<keyword evidence="2 11" id="KW-0436">Ligase</keyword>
<dbReference type="InterPro" id="IPR002314">
    <property type="entry name" value="aa-tRNA-synt_IIb"/>
</dbReference>
<dbReference type="GO" id="GO:0004827">
    <property type="term" value="F:proline-tRNA ligase activity"/>
    <property type="evidence" value="ECO:0007669"/>
    <property type="project" value="UniProtKB-EC"/>
</dbReference>
<dbReference type="PANTHER" id="PTHR43382">
    <property type="entry name" value="PROLYL-TRNA SYNTHETASE"/>
    <property type="match status" value="1"/>
</dbReference>
<dbReference type="Proteomes" id="UP000019763">
    <property type="component" value="Unassembled WGS sequence"/>
</dbReference>
<proteinExistence type="inferred from homology"/>
<dbReference type="InterPro" id="IPR006195">
    <property type="entry name" value="aa-tRNA-synth_II"/>
</dbReference>
<dbReference type="Pfam" id="PF03129">
    <property type="entry name" value="HGTP_anticodon"/>
    <property type="match status" value="1"/>
</dbReference>
<dbReference type="VEuPathDB" id="CryptoDB:GNI_087500"/>
<keyword evidence="5" id="KW-0648">Protein biosynthesis</keyword>
<dbReference type="GO" id="GO:0005524">
    <property type="term" value="F:ATP binding"/>
    <property type="evidence" value="ECO:0007669"/>
    <property type="project" value="UniProtKB-KW"/>
</dbReference>
<name>A0A023B5T4_GRENI</name>
<comment type="caution">
    <text evidence="11">The sequence shown here is derived from an EMBL/GenBank/DDBJ whole genome shotgun (WGS) entry which is preliminary data.</text>
</comment>
<evidence type="ECO:0000256" key="2">
    <source>
        <dbReference type="ARBA" id="ARBA00022598"/>
    </source>
</evidence>
<dbReference type="Pfam" id="PF09180">
    <property type="entry name" value="ProRS-C_1"/>
    <property type="match status" value="1"/>
</dbReference>
<keyword evidence="4" id="KW-0067">ATP-binding</keyword>
<dbReference type="SUPFAM" id="SSF55681">
    <property type="entry name" value="Class II aaRS and biotin synthetases"/>
    <property type="match status" value="1"/>
</dbReference>
<evidence type="ECO:0000256" key="4">
    <source>
        <dbReference type="ARBA" id="ARBA00022840"/>
    </source>
</evidence>
<dbReference type="InterPro" id="IPR002316">
    <property type="entry name" value="Pro-tRNA-ligase_IIa"/>
</dbReference>
<evidence type="ECO:0000256" key="3">
    <source>
        <dbReference type="ARBA" id="ARBA00022741"/>
    </source>
</evidence>
<dbReference type="FunFam" id="3.30.930.10:FF:000037">
    <property type="entry name" value="Proline--tRNA ligase"/>
    <property type="match status" value="1"/>
</dbReference>
<dbReference type="InterPro" id="IPR004154">
    <property type="entry name" value="Anticodon-bd"/>
</dbReference>
<dbReference type="SMART" id="SM00946">
    <property type="entry name" value="ProRS-C_1"/>
    <property type="match status" value="1"/>
</dbReference>
<evidence type="ECO:0000256" key="6">
    <source>
        <dbReference type="ARBA" id="ARBA00023146"/>
    </source>
</evidence>
<dbReference type="EMBL" id="AFNH02000657">
    <property type="protein sequence ID" value="EZG62789.1"/>
    <property type="molecule type" value="Genomic_DNA"/>
</dbReference>
<reference evidence="11" key="1">
    <citation type="submission" date="2013-12" db="EMBL/GenBank/DDBJ databases">
        <authorList>
            <person name="Omoto C.K."/>
            <person name="Sibley D."/>
            <person name="Venepally P."/>
            <person name="Hadjithomas M."/>
            <person name="Karamycheva S."/>
            <person name="Brunk B."/>
            <person name="Roos D."/>
            <person name="Caler E."/>
            <person name="Lorenzi H."/>
        </authorList>
    </citation>
    <scope>NUCLEOTIDE SEQUENCE</scope>
</reference>
<dbReference type="InterPro" id="IPR033721">
    <property type="entry name" value="ProRS_core_arch_euk"/>
</dbReference>
<organism evidence="11 12">
    <name type="scientific">Gregarina niphandrodes</name>
    <name type="common">Septate eugregarine</name>
    <dbReference type="NCBI Taxonomy" id="110365"/>
    <lineage>
        <taxon>Eukaryota</taxon>
        <taxon>Sar</taxon>
        <taxon>Alveolata</taxon>
        <taxon>Apicomplexa</taxon>
        <taxon>Conoidasida</taxon>
        <taxon>Gregarinasina</taxon>
        <taxon>Eugregarinorida</taxon>
        <taxon>Gregarinidae</taxon>
        <taxon>Gregarina</taxon>
    </lineage>
</organism>
<dbReference type="GO" id="GO:0017101">
    <property type="term" value="C:aminoacyl-tRNA synthetase multienzyme complex"/>
    <property type="evidence" value="ECO:0007669"/>
    <property type="project" value="TreeGrafter"/>
</dbReference>
<dbReference type="HAMAP" id="MF_01571">
    <property type="entry name" value="Pro_tRNA_synth_type3"/>
    <property type="match status" value="1"/>
</dbReference>
<protein>
    <recommendedName>
        <fullName evidence="1">proline--tRNA ligase</fullName>
        <ecNumber evidence="1">6.1.1.15</ecNumber>
    </recommendedName>
    <alternativeName>
        <fullName evidence="7">Prolyl-tRNA synthetase</fullName>
    </alternativeName>
</protein>
<dbReference type="GO" id="GO:0005737">
    <property type="term" value="C:cytoplasm"/>
    <property type="evidence" value="ECO:0007669"/>
    <property type="project" value="InterPro"/>
</dbReference>
<comment type="catalytic activity">
    <reaction evidence="8">
        <text>tRNA(Pro) + L-proline + ATP = L-prolyl-tRNA(Pro) + AMP + diphosphate</text>
        <dbReference type="Rhea" id="RHEA:14305"/>
        <dbReference type="Rhea" id="RHEA-COMP:9700"/>
        <dbReference type="Rhea" id="RHEA-COMP:9702"/>
        <dbReference type="ChEBI" id="CHEBI:30616"/>
        <dbReference type="ChEBI" id="CHEBI:33019"/>
        <dbReference type="ChEBI" id="CHEBI:60039"/>
        <dbReference type="ChEBI" id="CHEBI:78442"/>
        <dbReference type="ChEBI" id="CHEBI:78532"/>
        <dbReference type="ChEBI" id="CHEBI:456215"/>
        <dbReference type="EC" id="6.1.1.15"/>
    </reaction>
</comment>
<dbReference type="PANTHER" id="PTHR43382:SF2">
    <property type="entry name" value="BIFUNCTIONAL GLUTAMATE_PROLINE--TRNA LIGASE"/>
    <property type="match status" value="1"/>
</dbReference>
<evidence type="ECO:0000256" key="5">
    <source>
        <dbReference type="ARBA" id="ARBA00022917"/>
    </source>
</evidence>
<dbReference type="OMA" id="EVYWVTH"/>
<dbReference type="InterPro" id="IPR004499">
    <property type="entry name" value="Pro-tRNA-ligase_IIa_arc-type"/>
</dbReference>
<dbReference type="Gene3D" id="3.40.50.800">
    <property type="entry name" value="Anticodon-binding domain"/>
    <property type="match status" value="1"/>
</dbReference>
<dbReference type="GeneID" id="22913122"/>
<dbReference type="Gene3D" id="3.30.110.30">
    <property type="entry name" value="C-terminal domain of ProRS"/>
    <property type="match status" value="1"/>
</dbReference>
<feature type="compositionally biased region" description="Basic and acidic residues" evidence="9">
    <location>
        <begin position="1"/>
        <end position="19"/>
    </location>
</feature>
<dbReference type="OrthoDB" id="1350766at2759"/>
<feature type="compositionally biased region" description="Basic and acidic residues" evidence="9">
    <location>
        <begin position="31"/>
        <end position="47"/>
    </location>
</feature>
<dbReference type="InterPro" id="IPR016061">
    <property type="entry name" value="Pro-tRNA_ligase_II_C"/>
</dbReference>
<evidence type="ECO:0000256" key="9">
    <source>
        <dbReference type="SAM" id="MobiDB-lite"/>
    </source>
</evidence>
<dbReference type="FunFam" id="3.30.110.30:FF:000001">
    <property type="entry name" value="Bifunctional glutamate/proline--tRNA ligase"/>
    <property type="match status" value="1"/>
</dbReference>
<dbReference type="GO" id="GO:0006433">
    <property type="term" value="P:prolyl-tRNA aminoacylation"/>
    <property type="evidence" value="ECO:0007669"/>
    <property type="project" value="InterPro"/>
</dbReference>
<evidence type="ECO:0000313" key="11">
    <source>
        <dbReference type="EMBL" id="EZG62789.1"/>
    </source>
</evidence>